<evidence type="ECO:0000313" key="7">
    <source>
        <dbReference type="EMBL" id="KST63071.1"/>
    </source>
</evidence>
<dbReference type="Pfam" id="PF01420">
    <property type="entry name" value="Methylase_S"/>
    <property type="match status" value="2"/>
</dbReference>
<dbReference type="CDD" id="cd17256">
    <property type="entry name" value="RMtype1_S_EcoJA65PI-TRD1-CR1_like"/>
    <property type="match status" value="1"/>
</dbReference>
<dbReference type="EMBL" id="LMTZ01000035">
    <property type="protein sequence ID" value="KST69070.1"/>
    <property type="molecule type" value="Genomic_DNA"/>
</dbReference>
<gene>
    <name evidence="7" type="ORF">BC008_12225</name>
    <name evidence="8" type="ORF">BC008_34670</name>
</gene>
<dbReference type="AlphaFoldDB" id="A0A0V7ZF46"/>
<comment type="caution">
    <text evidence="7">The sequence shown here is derived from an EMBL/GenBank/DDBJ whole genome shotgun (WGS) entry which is preliminary data.</text>
</comment>
<feature type="domain" description="Type I restriction modification DNA specificity" evidence="6">
    <location>
        <begin position="85"/>
        <end position="264"/>
    </location>
</feature>
<dbReference type="OrthoDB" id="9815652at2"/>
<dbReference type="EMBL" id="LMTZ01000144">
    <property type="protein sequence ID" value="KST63071.1"/>
    <property type="molecule type" value="Genomic_DNA"/>
</dbReference>
<evidence type="ECO:0000256" key="1">
    <source>
        <dbReference type="ARBA" id="ARBA00010923"/>
    </source>
</evidence>
<comment type="similarity">
    <text evidence="1">Belongs to the type-I restriction system S methylase family.</text>
</comment>
<organism evidence="7 9">
    <name type="scientific">Mastigocoleus testarum BC008</name>
    <dbReference type="NCBI Taxonomy" id="371196"/>
    <lineage>
        <taxon>Bacteria</taxon>
        <taxon>Bacillati</taxon>
        <taxon>Cyanobacteriota</taxon>
        <taxon>Cyanophyceae</taxon>
        <taxon>Nostocales</taxon>
        <taxon>Hapalosiphonaceae</taxon>
        <taxon>Mastigocoleus</taxon>
    </lineage>
</organism>
<keyword evidence="2" id="KW-0680">Restriction system</keyword>
<keyword evidence="5" id="KW-0175">Coiled coil</keyword>
<reference evidence="7 9" key="1">
    <citation type="journal article" date="2015" name="Genome Announc.">
        <title>Draft Genome of the Euendolithic (true boring) Cyanobacterium Mastigocoleus testarum strain BC008.</title>
        <authorList>
            <person name="Guida B.S."/>
            <person name="Garcia-Pichel F."/>
        </authorList>
    </citation>
    <scope>NUCLEOTIDE SEQUENCE [LARGE SCALE GENOMIC DNA]</scope>
    <source>
        <strain evidence="7 9">BC008</strain>
    </source>
</reference>
<dbReference type="PANTHER" id="PTHR43140:SF1">
    <property type="entry name" value="TYPE I RESTRICTION ENZYME ECOKI SPECIFICITY SUBUNIT"/>
    <property type="match status" value="1"/>
</dbReference>
<evidence type="ECO:0000259" key="6">
    <source>
        <dbReference type="Pfam" id="PF01420"/>
    </source>
</evidence>
<evidence type="ECO:0000256" key="4">
    <source>
        <dbReference type="ARBA" id="ARBA00038652"/>
    </source>
</evidence>
<dbReference type="REBASE" id="141582">
    <property type="entry name" value="S.MteBC008ORF34665P"/>
</dbReference>
<dbReference type="InterPro" id="IPR000055">
    <property type="entry name" value="Restrct_endonuc_typeI_TRD"/>
</dbReference>
<dbReference type="SUPFAM" id="SSF116734">
    <property type="entry name" value="DNA methylase specificity domain"/>
    <property type="match status" value="2"/>
</dbReference>
<protein>
    <recommendedName>
        <fullName evidence="6">Type I restriction modification DNA specificity domain-containing protein</fullName>
    </recommendedName>
</protein>
<evidence type="ECO:0000313" key="8">
    <source>
        <dbReference type="EMBL" id="KST69070.1"/>
    </source>
</evidence>
<comment type="subunit">
    <text evidence="4">The methyltransferase is composed of M and S polypeptides.</text>
</comment>
<dbReference type="Gene3D" id="3.90.220.20">
    <property type="entry name" value="DNA methylase specificity domains"/>
    <property type="match status" value="2"/>
</dbReference>
<evidence type="ECO:0000256" key="5">
    <source>
        <dbReference type="SAM" id="Coils"/>
    </source>
</evidence>
<accession>A0A0V7ZF46</accession>
<evidence type="ECO:0000256" key="3">
    <source>
        <dbReference type="ARBA" id="ARBA00023125"/>
    </source>
</evidence>
<dbReference type="GO" id="GO:0003677">
    <property type="term" value="F:DNA binding"/>
    <property type="evidence" value="ECO:0007669"/>
    <property type="project" value="UniProtKB-KW"/>
</dbReference>
<dbReference type="Proteomes" id="UP000053372">
    <property type="component" value="Unassembled WGS sequence"/>
</dbReference>
<keyword evidence="3" id="KW-0238">DNA-binding</keyword>
<sequence length="576" mass="65059">MNTKTFFQDFELFADAPNGVEKLRELILQLAVQGKLVPQNPDDEPASVLLEKIKKEKERLIKEGKIKRSKSLSPVDVDEIAFGLPHGWEWVRLGEVTRKLGAGSTPKGGKKVYQKTGIKFLRSQNVWNDGLRIENVAYIPLQIHQRMSGTHVEPGDILLNITGASIGRSSVVPDNFDEGNVSQHVAIVRLIDKSIRCFIHISLISSYVQNLIMGVQVGISREGLSMSSLKDFLIPLPPFHEAKRIVAKVDALMKLCDELETRQQKKRDRILKLGQVATTKLITPSTPESFKQHWKTISDNFDLLYSTPENVSQLRQAILQLAVMGKLVPQNPDDEPASVLLEKIKEEKERLIKEGKNKKSKKLPPVDVGEMAFEVPQGWEWVRLGELTIFGPRNGYSPKPVEYLTSVKTLTLSATTSGKFDSQHFKYIDKQIEPDSHLWLENQDLLIQRANSLEYVGVAAIYKGNAKEFIYPDLMMKIRFPKYLDINYLYQTINSKSSRRFLRERASGTSGSMPKINQLTVNSLPIPLPSLTEQHRIVTKVNQLMKLCDELEAKLTQSISDRDKLMSAAVRQVLAA</sequence>
<feature type="domain" description="Type I restriction modification DNA specificity" evidence="6">
    <location>
        <begin position="376"/>
        <end position="559"/>
    </location>
</feature>
<dbReference type="InterPro" id="IPR044946">
    <property type="entry name" value="Restrct_endonuc_typeI_TRD_sf"/>
</dbReference>
<dbReference type="PANTHER" id="PTHR43140">
    <property type="entry name" value="TYPE-1 RESTRICTION ENZYME ECOKI SPECIFICITY PROTEIN"/>
    <property type="match status" value="1"/>
</dbReference>
<dbReference type="RefSeq" id="WP_058183372.1">
    <property type="nucleotide sequence ID" value="NZ_LMTZ01000035.1"/>
</dbReference>
<proteinExistence type="inferred from homology"/>
<evidence type="ECO:0000313" key="9">
    <source>
        <dbReference type="Proteomes" id="UP000053372"/>
    </source>
</evidence>
<keyword evidence="9" id="KW-1185">Reference proteome</keyword>
<name>A0A0V7ZF46_9CYAN</name>
<dbReference type="GO" id="GO:0009307">
    <property type="term" value="P:DNA restriction-modification system"/>
    <property type="evidence" value="ECO:0007669"/>
    <property type="project" value="UniProtKB-KW"/>
</dbReference>
<evidence type="ECO:0000256" key="2">
    <source>
        <dbReference type="ARBA" id="ARBA00022747"/>
    </source>
</evidence>
<dbReference type="InterPro" id="IPR051212">
    <property type="entry name" value="Type-I_RE_S_subunit"/>
</dbReference>
<dbReference type="CDD" id="cd17261">
    <property type="entry name" value="RMtype1_S_EcoKI-TRD2-CR2_like"/>
    <property type="match status" value="1"/>
</dbReference>
<feature type="coiled-coil region" evidence="5">
    <location>
        <begin position="242"/>
        <end position="269"/>
    </location>
</feature>